<dbReference type="GO" id="GO:0016787">
    <property type="term" value="F:hydrolase activity"/>
    <property type="evidence" value="ECO:0007669"/>
    <property type="project" value="UniProtKB-KW"/>
</dbReference>
<name>A0A0R2C7C7_9LACO</name>
<evidence type="ECO:0000313" key="12">
    <source>
        <dbReference type="EMBL" id="KRM87630.1"/>
    </source>
</evidence>
<evidence type="ECO:0000313" key="13">
    <source>
        <dbReference type="Proteomes" id="UP000051789"/>
    </source>
</evidence>
<dbReference type="NCBIfam" id="TIGR01587">
    <property type="entry name" value="cas3_core"/>
    <property type="match status" value="1"/>
</dbReference>
<evidence type="ECO:0000259" key="11">
    <source>
        <dbReference type="PROSITE" id="PS51643"/>
    </source>
</evidence>
<keyword evidence="9" id="KW-0051">Antiviral defense</keyword>
<evidence type="ECO:0000256" key="5">
    <source>
        <dbReference type="ARBA" id="ARBA00022741"/>
    </source>
</evidence>
<dbReference type="Pfam" id="PF00270">
    <property type="entry name" value="DEAD"/>
    <property type="match status" value="1"/>
</dbReference>
<dbReference type="STRING" id="1423810.FD19_GL001150"/>
<dbReference type="GO" id="GO:0003724">
    <property type="term" value="F:RNA helicase activity"/>
    <property type="evidence" value="ECO:0007669"/>
    <property type="project" value="TreeGrafter"/>
</dbReference>
<dbReference type="Proteomes" id="UP000051789">
    <property type="component" value="Unassembled WGS sequence"/>
</dbReference>
<dbReference type="InterPro" id="IPR054712">
    <property type="entry name" value="Cas3-like_dom"/>
</dbReference>
<evidence type="ECO:0000256" key="1">
    <source>
        <dbReference type="ARBA" id="ARBA00006847"/>
    </source>
</evidence>
<dbReference type="InterPro" id="IPR027417">
    <property type="entry name" value="P-loop_NTPase"/>
</dbReference>
<evidence type="ECO:0000259" key="10">
    <source>
        <dbReference type="PROSITE" id="PS51192"/>
    </source>
</evidence>
<dbReference type="InterPro" id="IPR001650">
    <property type="entry name" value="Helicase_C-like"/>
</dbReference>
<feature type="domain" description="HD Cas3-type" evidence="11">
    <location>
        <begin position="1"/>
        <end position="168"/>
    </location>
</feature>
<evidence type="ECO:0008006" key="14">
    <source>
        <dbReference type="Google" id="ProtNLM"/>
    </source>
</evidence>
<keyword evidence="6" id="KW-0378">Hydrolase</keyword>
<evidence type="ECO:0000256" key="7">
    <source>
        <dbReference type="ARBA" id="ARBA00022806"/>
    </source>
</evidence>
<dbReference type="InterPro" id="IPR006474">
    <property type="entry name" value="Helicase_Cas3_CRISPR-ass_core"/>
</dbReference>
<dbReference type="InterPro" id="IPR038257">
    <property type="entry name" value="CRISPR-assoc_Cas3_HD_sf"/>
</dbReference>
<dbReference type="InterPro" id="IPR041372">
    <property type="entry name" value="Cas3_C"/>
</dbReference>
<dbReference type="NCBIfam" id="TIGR01596">
    <property type="entry name" value="cas3_HD"/>
    <property type="match status" value="1"/>
</dbReference>
<comment type="similarity">
    <text evidence="2">In the central section; belongs to the CRISPR-associated helicase Cas3 family.</text>
</comment>
<dbReference type="Pfam" id="PF18395">
    <property type="entry name" value="Cas3_C"/>
    <property type="match status" value="1"/>
</dbReference>
<dbReference type="Pfam" id="PF18019">
    <property type="entry name" value="Cas3_HD"/>
    <property type="match status" value="1"/>
</dbReference>
<dbReference type="GO" id="GO:0051607">
    <property type="term" value="P:defense response to virus"/>
    <property type="evidence" value="ECO:0007669"/>
    <property type="project" value="UniProtKB-KW"/>
</dbReference>
<dbReference type="AlphaFoldDB" id="A0A0R2C7C7"/>
<dbReference type="Gene3D" id="3.40.50.300">
    <property type="entry name" value="P-loop containing nucleotide triphosphate hydrolases"/>
    <property type="match status" value="2"/>
</dbReference>
<dbReference type="PROSITE" id="PS51643">
    <property type="entry name" value="HD_CAS3"/>
    <property type="match status" value="1"/>
</dbReference>
<reference evidence="12 13" key="1">
    <citation type="journal article" date="2015" name="Genome Announc.">
        <title>Expanding the biotechnology potential of lactobacilli through comparative genomics of 213 strains and associated genera.</title>
        <authorList>
            <person name="Sun Z."/>
            <person name="Harris H.M."/>
            <person name="McCann A."/>
            <person name="Guo C."/>
            <person name="Argimon S."/>
            <person name="Zhang W."/>
            <person name="Yang X."/>
            <person name="Jeffery I.B."/>
            <person name="Cooney J.C."/>
            <person name="Kagawa T.F."/>
            <person name="Liu W."/>
            <person name="Song Y."/>
            <person name="Salvetti E."/>
            <person name="Wrobel A."/>
            <person name="Rasinkangas P."/>
            <person name="Parkhill J."/>
            <person name="Rea M.C."/>
            <person name="O'Sullivan O."/>
            <person name="Ritari J."/>
            <person name="Douillard F.P."/>
            <person name="Paul Ross R."/>
            <person name="Yang R."/>
            <person name="Briner A.E."/>
            <person name="Felis G.E."/>
            <person name="de Vos W.M."/>
            <person name="Barrangou R."/>
            <person name="Klaenhammer T.R."/>
            <person name="Caufield P.W."/>
            <person name="Cui Y."/>
            <person name="Zhang H."/>
            <person name="O'Toole P.W."/>
        </authorList>
    </citation>
    <scope>NUCLEOTIDE SEQUENCE [LARGE SCALE GENOMIC DNA]</scope>
    <source>
        <strain evidence="12 13">DSM 22698</strain>
    </source>
</reference>
<dbReference type="EMBL" id="AYZK01000002">
    <property type="protein sequence ID" value="KRM87630.1"/>
    <property type="molecule type" value="Genomic_DNA"/>
</dbReference>
<dbReference type="GO" id="GO:0005524">
    <property type="term" value="F:ATP binding"/>
    <property type="evidence" value="ECO:0007669"/>
    <property type="project" value="UniProtKB-KW"/>
</dbReference>
<dbReference type="InterPro" id="IPR006483">
    <property type="entry name" value="CRISPR-assoc_Cas3_HD"/>
</dbReference>
<evidence type="ECO:0000256" key="6">
    <source>
        <dbReference type="ARBA" id="ARBA00022801"/>
    </source>
</evidence>
<accession>A0A0R2C7C7</accession>
<dbReference type="GO" id="GO:0003723">
    <property type="term" value="F:RNA binding"/>
    <property type="evidence" value="ECO:0007669"/>
    <property type="project" value="TreeGrafter"/>
</dbReference>
<dbReference type="InterPro" id="IPR014001">
    <property type="entry name" value="Helicase_ATP-bd"/>
</dbReference>
<evidence type="ECO:0000256" key="2">
    <source>
        <dbReference type="ARBA" id="ARBA00009046"/>
    </source>
</evidence>
<evidence type="ECO:0000256" key="9">
    <source>
        <dbReference type="ARBA" id="ARBA00023118"/>
    </source>
</evidence>
<evidence type="ECO:0000256" key="4">
    <source>
        <dbReference type="ARBA" id="ARBA00022723"/>
    </source>
</evidence>
<keyword evidence="8" id="KW-0067">ATP-binding</keyword>
<organism evidence="12 13">
    <name type="scientific">Lacticaseibacillus thailandensis DSM 22698 = JCM 13996</name>
    <dbReference type="NCBI Taxonomy" id="1423810"/>
    <lineage>
        <taxon>Bacteria</taxon>
        <taxon>Bacillati</taxon>
        <taxon>Bacillota</taxon>
        <taxon>Bacilli</taxon>
        <taxon>Lactobacillales</taxon>
        <taxon>Lactobacillaceae</taxon>
        <taxon>Lacticaseibacillus</taxon>
    </lineage>
</organism>
<dbReference type="InterPro" id="IPR011545">
    <property type="entry name" value="DEAD/DEAH_box_helicase_dom"/>
</dbReference>
<dbReference type="GO" id="GO:0046872">
    <property type="term" value="F:metal ion binding"/>
    <property type="evidence" value="ECO:0007669"/>
    <property type="project" value="UniProtKB-KW"/>
</dbReference>
<proteinExistence type="inferred from homology"/>
<dbReference type="CDD" id="cd09641">
    <property type="entry name" value="Cas3''_I"/>
    <property type="match status" value="1"/>
</dbReference>
<evidence type="ECO:0000256" key="8">
    <source>
        <dbReference type="ARBA" id="ARBA00022840"/>
    </source>
</evidence>
<dbReference type="PANTHER" id="PTHR47963">
    <property type="entry name" value="DEAD-BOX ATP-DEPENDENT RNA HELICASE 47, MITOCHONDRIAL"/>
    <property type="match status" value="1"/>
</dbReference>
<dbReference type="SMART" id="SM00490">
    <property type="entry name" value="HELICc"/>
    <property type="match status" value="1"/>
</dbReference>
<dbReference type="SMART" id="SM00487">
    <property type="entry name" value="DEXDc"/>
    <property type="match status" value="1"/>
</dbReference>
<evidence type="ECO:0000256" key="3">
    <source>
        <dbReference type="ARBA" id="ARBA00022722"/>
    </source>
</evidence>
<keyword evidence="13" id="KW-1185">Reference proteome</keyword>
<feature type="domain" description="Helicase ATP-binding" evidence="10">
    <location>
        <begin position="245"/>
        <end position="454"/>
    </location>
</feature>
<dbReference type="Gene3D" id="1.10.3210.30">
    <property type="match status" value="1"/>
</dbReference>
<dbReference type="InterPro" id="IPR050547">
    <property type="entry name" value="DEAD_box_RNA_helicases"/>
</dbReference>
<dbReference type="CDD" id="cd17930">
    <property type="entry name" value="DEXHc_cas3"/>
    <property type="match status" value="1"/>
</dbReference>
<comment type="caution">
    <text evidence="12">The sequence shown here is derived from an EMBL/GenBank/DDBJ whole genome shotgun (WGS) entry which is preliminary data.</text>
</comment>
<gene>
    <name evidence="12" type="ORF">FD19_GL001150</name>
</gene>
<dbReference type="PROSITE" id="PS51192">
    <property type="entry name" value="HELICASE_ATP_BIND_1"/>
    <property type="match status" value="1"/>
</dbReference>
<keyword evidence="4" id="KW-0479">Metal-binding</keyword>
<keyword evidence="7" id="KW-0347">Helicase</keyword>
<sequence length="865" mass="96431">MSDEEAQQLVQFVGFIHDFGKATTAFQTKESYVASPSLDAELVEQLEFAGFHDVTDANITARGRSPHALAGQALLERFGVPISVAAIIGAHHGKPCDTKEKSNIIEYTANYWQHDNDANQQKPWQDVQAELFAFALQRCGYDTVEDIPVVTEPQAVLLSGLLVMADWLASSEMLGNDPSRPLFPLIQLDQTIDDIDEDERANRAFNNWYVSDELEPHQVSLATDPYFERWGFHARPVQAAVTKAIADTVDPGAVIIEAPMGLGKTEIALLAAEQLAYKSGRNGLFFGLPTQATANAMFTRVEDWLNQVQPEDAGKISMHLMHGKAAFNPAFTSLPDAVAVDNDAEAARDDEAAVVNSWFSGKKTILDEVDVGTVDHLLLMALKQKHLMLRHLGLSKKVVIIDEIHAYDAYMSQYLARALEWLGAYHVPVVMLSATLPKQRRNALLAAYYRGKYHRNLLRLQDVAPQNWQKSEAYPLVTIMDGPRIHQVTEFASQSDQQPQLVDVQRFDGDDEALVESILNAIDAGGIAGVIVNTVSRAQTVAQLLAPHVPVITLHSAFLAPDRVKLEDTLQRSIGKDDQRPHKLVVVGTQVLEQSLDIDFDILYSDIAPIDLLLQRVGRLHRHVRTRPAGLIKPKLVVNYGKEDDDESEFGKANEGIYGRYLLMKTDYYLPDQLNIPGDISRLVQLVYDDEVDPEIDGLEEAKKQMDDNLLLERKKAHVFLLDKPKASKDLLGWLGHAATGTDTDEQKAQAAVRDIQPTLEVILLRRTEQGVGLLDGRLLSDCRDSQVAEQVIRLPHGVTYDVDKAIKNLELSTRSQFPEWADSKWLKGELAVVLDENYQASLGEYQLTYSRQYGLSYSKEEDHG</sequence>
<dbReference type="Pfam" id="PF22590">
    <property type="entry name" value="Cas3-like_C_2"/>
    <property type="match status" value="1"/>
</dbReference>
<keyword evidence="5" id="KW-0547">Nucleotide-binding</keyword>
<dbReference type="PATRIC" id="fig|1423810.4.peg.1180"/>
<dbReference type="SUPFAM" id="SSF52540">
    <property type="entry name" value="P-loop containing nucleoside triphosphate hydrolases"/>
    <property type="match status" value="1"/>
</dbReference>
<dbReference type="PANTHER" id="PTHR47963:SF9">
    <property type="entry name" value="CRISPR-ASSOCIATED ENDONUCLEASE_HELICASE CAS3"/>
    <property type="match status" value="1"/>
</dbReference>
<comment type="similarity">
    <text evidence="1">In the N-terminal section; belongs to the CRISPR-associated nuclease Cas3-HD family.</text>
</comment>
<dbReference type="GO" id="GO:0004518">
    <property type="term" value="F:nuclease activity"/>
    <property type="evidence" value="ECO:0007669"/>
    <property type="project" value="UniProtKB-KW"/>
</dbReference>
<keyword evidence="3" id="KW-0540">Nuclease</keyword>
<protein>
    <recommendedName>
        <fullName evidence="14">HD Cas3-type domain-containing protein</fullName>
    </recommendedName>
</protein>